<accession>A0AAV1IDN4</accession>
<dbReference type="GO" id="GO:0005930">
    <property type="term" value="C:axoneme"/>
    <property type="evidence" value="ECO:0007669"/>
    <property type="project" value="UniProtKB-SubCell"/>
</dbReference>
<organism evidence="5 6">
    <name type="scientific">Coccomyxa viridis</name>
    <dbReference type="NCBI Taxonomy" id="1274662"/>
    <lineage>
        <taxon>Eukaryota</taxon>
        <taxon>Viridiplantae</taxon>
        <taxon>Chlorophyta</taxon>
        <taxon>core chlorophytes</taxon>
        <taxon>Trebouxiophyceae</taxon>
        <taxon>Trebouxiophyceae incertae sedis</taxon>
        <taxon>Coccomyxaceae</taxon>
        <taxon>Coccomyxa</taxon>
    </lineage>
</organism>
<protein>
    <recommendedName>
        <fullName evidence="4">Disease resistance R13L4/SHOC-2-like LRR domain-containing protein</fullName>
    </recommendedName>
</protein>
<gene>
    <name evidence="5" type="ORF">CVIRNUC_008473</name>
</gene>
<dbReference type="PANTHER" id="PTHR48051">
    <property type="match status" value="1"/>
</dbReference>
<dbReference type="InterPro" id="IPR050216">
    <property type="entry name" value="LRR_domain-containing"/>
</dbReference>
<dbReference type="Proteomes" id="UP001314263">
    <property type="component" value="Unassembled WGS sequence"/>
</dbReference>
<evidence type="ECO:0000313" key="6">
    <source>
        <dbReference type="Proteomes" id="UP001314263"/>
    </source>
</evidence>
<dbReference type="PANTHER" id="PTHR48051:SF48">
    <property type="entry name" value="MULTIFUNCTIONAL ROCO FAMILY SIGNALING REGULATOR 1"/>
    <property type="match status" value="1"/>
</dbReference>
<keyword evidence="6" id="KW-1185">Reference proteome</keyword>
<reference evidence="5 6" key="1">
    <citation type="submission" date="2023-10" db="EMBL/GenBank/DDBJ databases">
        <authorList>
            <person name="Maclean D."/>
            <person name="Macfadyen A."/>
        </authorList>
    </citation>
    <scope>NUCLEOTIDE SEQUENCE [LARGE SCALE GENOMIC DNA]</scope>
</reference>
<dbReference type="InterPro" id="IPR055414">
    <property type="entry name" value="LRR_R13L4/SHOC2-like"/>
</dbReference>
<evidence type="ECO:0000313" key="5">
    <source>
        <dbReference type="EMBL" id="CAK0785267.1"/>
    </source>
</evidence>
<dbReference type="SMART" id="SM00364">
    <property type="entry name" value="LRR_BAC"/>
    <property type="match status" value="8"/>
</dbReference>
<dbReference type="InterPro" id="IPR032675">
    <property type="entry name" value="LRR_dom_sf"/>
</dbReference>
<evidence type="ECO:0000256" key="3">
    <source>
        <dbReference type="ARBA" id="ARBA00022737"/>
    </source>
</evidence>
<dbReference type="SMART" id="SM00369">
    <property type="entry name" value="LRR_TYP"/>
    <property type="match status" value="9"/>
</dbReference>
<dbReference type="SUPFAM" id="SSF52058">
    <property type="entry name" value="L domain-like"/>
    <property type="match status" value="1"/>
</dbReference>
<keyword evidence="3" id="KW-0677">Repeat</keyword>
<dbReference type="SMART" id="SM00365">
    <property type="entry name" value="LRR_SD22"/>
    <property type="match status" value="5"/>
</dbReference>
<evidence type="ECO:0000256" key="2">
    <source>
        <dbReference type="ARBA" id="ARBA00022614"/>
    </source>
</evidence>
<comment type="caution">
    <text evidence="5">The sequence shown here is derived from an EMBL/GenBank/DDBJ whole genome shotgun (WGS) entry which is preliminary data.</text>
</comment>
<sequence length="493" mass="53001">MVKLSLAQSSGKLDLSECELNSVPEEVFALAELEELSLAGNMLTELPDSLGSLTHLQKLQISGNRLTHLPASIGNLDRLEGLWVHGNLLMTLPDSIGALSSLQALSAVGNQLTALPESIGSLQSLTSLELAGNKLTELPESIGNLACLEKLQLHGNQLRHLPSSISGLVCLQSLSVQSNALRSLPDGITCLQASPILLEHIHALQELIAADNQLEHLPNRLWQGLSNLRTIMLYGNMLRQLPVGCFSAASMKEVWIEANPLEKSEVQSILQQASLMSNQKVALGLDSQQLAGIPTSQKAAAGHALRPGEVVGNGPGYFKLSRGWEGQIVSANGTQGDRVLVVAFGSAPGVPNWAGLLSRMRTSAQEPAHECFDVLYVVDPARSWYNGGDDGLQYWWDRLAAVTGRYSRVLMLGDSMGATAALLFSPLATAVHAFTPQAKLLPVDRVQLKVYGVSTHRLALYLSSTEQLLPIVRGTLLQEMGFASGHIRLHNLV</sequence>
<dbReference type="InterPro" id="IPR003591">
    <property type="entry name" value="Leu-rich_rpt_typical-subtyp"/>
</dbReference>
<dbReference type="AlphaFoldDB" id="A0AAV1IDN4"/>
<name>A0AAV1IDN4_9CHLO</name>
<dbReference type="InterPro" id="IPR001611">
    <property type="entry name" value="Leu-rich_rpt"/>
</dbReference>
<dbReference type="Pfam" id="PF23598">
    <property type="entry name" value="LRR_14"/>
    <property type="match status" value="1"/>
</dbReference>
<comment type="subcellular location">
    <subcellularLocation>
        <location evidence="1">Cytoplasm</location>
        <location evidence="1">Cytoskeleton</location>
        <location evidence="1">Cilium axoneme</location>
    </subcellularLocation>
</comment>
<dbReference type="EMBL" id="CAUYUE010000012">
    <property type="protein sequence ID" value="CAK0785267.1"/>
    <property type="molecule type" value="Genomic_DNA"/>
</dbReference>
<dbReference type="Gene3D" id="3.80.10.10">
    <property type="entry name" value="Ribonuclease Inhibitor"/>
    <property type="match status" value="3"/>
</dbReference>
<evidence type="ECO:0000259" key="4">
    <source>
        <dbReference type="Pfam" id="PF23598"/>
    </source>
</evidence>
<feature type="domain" description="Disease resistance R13L4/SHOC-2-like LRR" evidence="4">
    <location>
        <begin position="13"/>
        <end position="128"/>
    </location>
</feature>
<evidence type="ECO:0000256" key="1">
    <source>
        <dbReference type="ARBA" id="ARBA00004430"/>
    </source>
</evidence>
<keyword evidence="2" id="KW-0433">Leucine-rich repeat</keyword>
<proteinExistence type="predicted"/>
<dbReference type="PROSITE" id="PS51450">
    <property type="entry name" value="LRR"/>
    <property type="match status" value="2"/>
</dbReference>